<protein>
    <submittedName>
        <fullName evidence="2">Fimbrillin family protein</fullName>
    </submittedName>
</protein>
<name>A0A929RYM4_9BACT</name>
<gene>
    <name evidence="2" type="ORF">HXK21_05445</name>
</gene>
<dbReference type="Proteomes" id="UP000704068">
    <property type="component" value="Unassembled WGS sequence"/>
</dbReference>
<proteinExistence type="predicted"/>
<evidence type="ECO:0000256" key="1">
    <source>
        <dbReference type="SAM" id="SignalP"/>
    </source>
</evidence>
<reference evidence="2" key="1">
    <citation type="submission" date="2020-04" db="EMBL/GenBank/DDBJ databases">
        <title>Deep metagenomics examines the oral microbiome during advanced dental caries in children, revealing novel taxa and co-occurrences with host molecules.</title>
        <authorList>
            <person name="Baker J.L."/>
            <person name="Morton J.T."/>
            <person name="Dinis M."/>
            <person name="Alvarez R."/>
            <person name="Tran N.C."/>
            <person name="Knight R."/>
            <person name="Edlund A."/>
        </authorList>
    </citation>
    <scope>NUCLEOTIDE SEQUENCE</scope>
    <source>
        <strain evidence="2">JCVI_34_bin.1</strain>
    </source>
</reference>
<evidence type="ECO:0000313" key="2">
    <source>
        <dbReference type="EMBL" id="MBF0970469.1"/>
    </source>
</evidence>
<dbReference type="InterPro" id="IPR025049">
    <property type="entry name" value="Mfa-like_1"/>
</dbReference>
<dbReference type="PROSITE" id="PS51257">
    <property type="entry name" value="PROKAR_LIPOPROTEIN"/>
    <property type="match status" value="1"/>
</dbReference>
<feature type="signal peptide" evidence="1">
    <location>
        <begin position="1"/>
        <end position="26"/>
    </location>
</feature>
<keyword evidence="1" id="KW-0732">Signal</keyword>
<dbReference type="EMBL" id="JABZGR010000013">
    <property type="protein sequence ID" value="MBF0970469.1"/>
    <property type="molecule type" value="Genomic_DNA"/>
</dbReference>
<dbReference type="RefSeq" id="WP_303763919.1">
    <property type="nucleotide sequence ID" value="NZ_JABZGR010000013.1"/>
</dbReference>
<dbReference type="AlphaFoldDB" id="A0A929RYM4"/>
<dbReference type="Pfam" id="PF13149">
    <property type="entry name" value="Mfa_like_1"/>
    <property type="match status" value="1"/>
</dbReference>
<feature type="chain" id="PRO_5037035076" evidence="1">
    <location>
        <begin position="27"/>
        <end position="557"/>
    </location>
</feature>
<sequence length="557" mass="60770">MKKVNILLGLLLSVSLLLISACSNQAETAVDEKAGPEGCNITFSFSNANFSTSDEGNEMPQAPNMTTKGKVVSSTLKDLGDGLEAEVQVEESTPVKRTTRRVVAASPGNYTILAYQGTEKKGEWKGYFNGSKYTPAAGTEKEIMLTPGDYDFYVFNDKLTLQDGKIVTSLSNASEDALFAKQTVKVLNQKKQTVNFDLKPAFAKLFLKINGFSNNAFNGATTGSFTYEANKIPQTMTLDPASGNTSVAMNPTNNAISVGSFTANQANGAEKSYIKTEKGMCFLPNTDITQLKFKFADNIPGTVYGKSAKGKVLTITNPISGNLQAGKYYTVNVTIYYKADYLFSDGVVGTLMNNKGRTPVALVVDTKVKKTAIALNDAGMHKWTNTSKRRNNKAIYPQTQAGLNDAISKYDGEEETWRSDHTFPPFNDVKGLNPNFEAFFAAANYRGSVKGKNWYLPGAGDWNAALKFLGIENPADGYKKNNPKKHNWTGSLGYNLVEILFYQAGGTPLNTWYWAANEWNTAGASAITVWISNSSELVHFGGSDKRDPSETRAFIHF</sequence>
<evidence type="ECO:0000313" key="3">
    <source>
        <dbReference type="Proteomes" id="UP000704068"/>
    </source>
</evidence>
<accession>A0A929RYM4</accession>
<organism evidence="2 3">
    <name type="scientific">Alloprevotella tannerae</name>
    <dbReference type="NCBI Taxonomy" id="76122"/>
    <lineage>
        <taxon>Bacteria</taxon>
        <taxon>Pseudomonadati</taxon>
        <taxon>Bacteroidota</taxon>
        <taxon>Bacteroidia</taxon>
        <taxon>Bacteroidales</taxon>
        <taxon>Prevotellaceae</taxon>
        <taxon>Alloprevotella</taxon>
    </lineage>
</organism>
<comment type="caution">
    <text evidence="2">The sequence shown here is derived from an EMBL/GenBank/DDBJ whole genome shotgun (WGS) entry which is preliminary data.</text>
</comment>